<dbReference type="AlphaFoldDB" id="A0A2P5P7Y0"/>
<dbReference type="Proteomes" id="UP000235653">
    <property type="component" value="Unassembled WGS sequence"/>
</dbReference>
<comment type="caution">
    <text evidence="1">The sequence shown here is derived from an EMBL/GenBank/DDBJ whole genome shotgun (WGS) entry which is preliminary data.</text>
</comment>
<evidence type="ECO:0000313" key="1">
    <source>
        <dbReference type="EMBL" id="PPD58413.1"/>
    </source>
</evidence>
<dbReference type="RefSeq" id="WP_046736451.1">
    <property type="nucleotide sequence ID" value="NZ_CP058566.2"/>
</dbReference>
<protein>
    <submittedName>
        <fullName evidence="1">Uncharacterized protein</fullName>
    </submittedName>
</protein>
<sequence>MIKADLDRLEAILKGTDDSLTKGDMVHKAESDGAPIRLLGFLSSLPEGRYTASDLSFMATFPSRFVFGGL</sequence>
<dbReference type="EMBL" id="JQAN02000008">
    <property type="protein sequence ID" value="PPD58413.1"/>
    <property type="molecule type" value="Genomic_DNA"/>
</dbReference>
<keyword evidence="2" id="KW-1185">Reference proteome</keyword>
<evidence type="ECO:0000313" key="2">
    <source>
        <dbReference type="Proteomes" id="UP000235653"/>
    </source>
</evidence>
<gene>
    <name evidence="1" type="ORF">JP09_004735</name>
</gene>
<organism evidence="1 2">
    <name type="scientific">Dehalogenimonas etheniformans</name>
    <dbReference type="NCBI Taxonomy" id="1536648"/>
    <lineage>
        <taxon>Bacteria</taxon>
        <taxon>Bacillati</taxon>
        <taxon>Chloroflexota</taxon>
        <taxon>Dehalococcoidia</taxon>
        <taxon>Dehalococcoidales</taxon>
        <taxon>Dehalococcoidaceae</taxon>
        <taxon>Dehalogenimonas</taxon>
    </lineage>
</organism>
<accession>A0A2P5P7Y0</accession>
<name>A0A2P5P7Y0_9CHLR</name>
<proteinExistence type="predicted"/>
<reference evidence="1 2" key="1">
    <citation type="journal article" date="2017" name="ISME J.">
        <title>Grape pomace compost harbors organohalide-respiring Dehalogenimonas species with novel reductive dehalogenase genes.</title>
        <authorList>
            <person name="Yang Y."/>
            <person name="Higgins S.A."/>
            <person name="Yan J."/>
            <person name="Simsir B."/>
            <person name="Chourey K."/>
            <person name="Iyer R."/>
            <person name="Hettich R.L."/>
            <person name="Baldwin B."/>
            <person name="Ogles D.M."/>
            <person name="Loffler F.E."/>
        </authorList>
    </citation>
    <scope>NUCLEOTIDE SEQUENCE [LARGE SCALE GENOMIC DNA]</scope>
    <source>
        <strain evidence="1 2">GP</strain>
    </source>
</reference>